<sequence length="296" mass="33044">MLDLIKAVGIVFALSFISSSFSTFVIRERKCGFMAMQLLAGQNRVVYWGMSYLWDFLSIIIPITIIVIVFIIFNEQAYIGKDHVGAFIVLMLTYGLAITPLMYCFTFAFRVPSVAFVTLLAINIIVATVTAVIFYTLDLISYENPNIKPVVQVLEKVFLIFPQFAFCRGFYELAKRHTLNQQGLQQLVGAYGIFGWGVMTAKLVALLIEAVVFSGLVLLISYTSGANTCEKCKKRRWKKAELAMAGTLGGDSKPVVSEDVMEEIGRVENFLYHGSSLDRCDSTWSKSTKLDPPGQQ</sequence>
<dbReference type="GO" id="GO:0016020">
    <property type="term" value="C:membrane"/>
    <property type="evidence" value="ECO:0007669"/>
    <property type="project" value="UniProtKB-SubCell"/>
</dbReference>
<dbReference type="CTD" id="36343030"/>
<feature type="transmembrane region" description="Helical" evidence="5">
    <location>
        <begin position="211"/>
        <end position="229"/>
    </location>
</feature>
<reference evidence="7 8" key="1">
    <citation type="journal article" date="2013" name="Nat. Genet.">
        <title>The genome of the hydatid tapeworm Echinococcus granulosus.</title>
        <authorList>
            <person name="Zheng H."/>
            <person name="Zhang W."/>
            <person name="Zhang L."/>
            <person name="Zhang Z."/>
            <person name="Li J."/>
            <person name="Lu G."/>
            <person name="Zhu Y."/>
            <person name="Wang Y."/>
            <person name="Huang Y."/>
            <person name="Liu J."/>
            <person name="Kang H."/>
            <person name="Chen J."/>
            <person name="Wang L."/>
            <person name="Chen A."/>
            <person name="Yu S."/>
            <person name="Gao Z."/>
            <person name="Jin L."/>
            <person name="Gu W."/>
            <person name="Wang Z."/>
            <person name="Zhao L."/>
            <person name="Shi B."/>
            <person name="Wen H."/>
            <person name="Lin R."/>
            <person name="Jones M.K."/>
            <person name="Brejova B."/>
            <person name="Vinar T."/>
            <person name="Zhao G."/>
            <person name="McManus D.P."/>
            <person name="Chen Z."/>
            <person name="Zhou Y."/>
            <person name="Wang S."/>
        </authorList>
    </citation>
    <scope>NUCLEOTIDE SEQUENCE [LARGE SCALE GENOMIC DNA]</scope>
</reference>
<keyword evidence="8" id="KW-1185">Reference proteome</keyword>
<feature type="transmembrane region" description="Helical" evidence="5">
    <location>
        <begin position="46"/>
        <end position="73"/>
    </location>
</feature>
<protein>
    <submittedName>
        <fullName evidence="7">ATP-binding cassette sub-family A member</fullName>
    </submittedName>
</protein>
<dbReference type="EMBL" id="APAU02000074">
    <property type="protein sequence ID" value="EUB57844.1"/>
    <property type="molecule type" value="Genomic_DNA"/>
</dbReference>
<dbReference type="AlphaFoldDB" id="W6UWI2"/>
<comment type="caution">
    <text evidence="7">The sequence shown here is derived from an EMBL/GenBank/DDBJ whole genome shotgun (WGS) entry which is preliminary data.</text>
</comment>
<feature type="domain" description="ABC-2 type transporter transmembrane" evidence="6">
    <location>
        <begin position="10"/>
        <end position="218"/>
    </location>
</feature>
<evidence type="ECO:0000256" key="3">
    <source>
        <dbReference type="ARBA" id="ARBA00022989"/>
    </source>
</evidence>
<evidence type="ECO:0000259" key="6">
    <source>
        <dbReference type="Pfam" id="PF12698"/>
    </source>
</evidence>
<dbReference type="InterPro" id="IPR013525">
    <property type="entry name" value="ABC2_TM"/>
</dbReference>
<evidence type="ECO:0000256" key="5">
    <source>
        <dbReference type="SAM" id="Phobius"/>
    </source>
</evidence>
<dbReference type="RefSeq" id="XP_024349040.1">
    <property type="nucleotide sequence ID" value="XM_024496564.1"/>
</dbReference>
<proteinExistence type="predicted"/>
<evidence type="ECO:0000256" key="1">
    <source>
        <dbReference type="ARBA" id="ARBA00004141"/>
    </source>
</evidence>
<dbReference type="STRING" id="6210.W6UWI2"/>
<name>W6UWI2_ECHGR</name>
<dbReference type="KEGG" id="egl:EGR_07315"/>
<feature type="transmembrane region" description="Helical" evidence="5">
    <location>
        <begin position="6"/>
        <end position="26"/>
    </location>
</feature>
<keyword evidence="3 5" id="KW-1133">Transmembrane helix</keyword>
<dbReference type="OrthoDB" id="10255969at2759"/>
<dbReference type="Proteomes" id="UP000019149">
    <property type="component" value="Unassembled WGS sequence"/>
</dbReference>
<accession>W6UWI2</accession>
<feature type="transmembrane region" description="Helical" evidence="5">
    <location>
        <begin position="85"/>
        <end position="109"/>
    </location>
</feature>
<evidence type="ECO:0000313" key="7">
    <source>
        <dbReference type="EMBL" id="EUB57844.1"/>
    </source>
</evidence>
<keyword evidence="2 5" id="KW-0812">Transmembrane</keyword>
<dbReference type="GO" id="GO:0005524">
    <property type="term" value="F:ATP binding"/>
    <property type="evidence" value="ECO:0007669"/>
    <property type="project" value="UniProtKB-KW"/>
</dbReference>
<evidence type="ECO:0000313" key="8">
    <source>
        <dbReference type="Proteomes" id="UP000019149"/>
    </source>
</evidence>
<keyword evidence="7" id="KW-0067">ATP-binding</keyword>
<comment type="subcellular location">
    <subcellularLocation>
        <location evidence="1">Membrane</location>
        <topology evidence="1">Multi-pass membrane protein</topology>
    </subcellularLocation>
</comment>
<dbReference type="GO" id="GO:0140359">
    <property type="term" value="F:ABC-type transporter activity"/>
    <property type="evidence" value="ECO:0007669"/>
    <property type="project" value="InterPro"/>
</dbReference>
<keyword evidence="7" id="KW-0547">Nucleotide-binding</keyword>
<dbReference type="GeneID" id="36343030"/>
<evidence type="ECO:0000256" key="4">
    <source>
        <dbReference type="ARBA" id="ARBA00023136"/>
    </source>
</evidence>
<feature type="transmembrane region" description="Helical" evidence="5">
    <location>
        <begin position="116"/>
        <end position="137"/>
    </location>
</feature>
<keyword evidence="4 5" id="KW-0472">Membrane</keyword>
<dbReference type="Pfam" id="PF12698">
    <property type="entry name" value="ABC2_membrane_3"/>
    <property type="match status" value="1"/>
</dbReference>
<organism evidence="7 8">
    <name type="scientific">Echinococcus granulosus</name>
    <name type="common">Hydatid tapeworm</name>
    <dbReference type="NCBI Taxonomy" id="6210"/>
    <lineage>
        <taxon>Eukaryota</taxon>
        <taxon>Metazoa</taxon>
        <taxon>Spiralia</taxon>
        <taxon>Lophotrochozoa</taxon>
        <taxon>Platyhelminthes</taxon>
        <taxon>Cestoda</taxon>
        <taxon>Eucestoda</taxon>
        <taxon>Cyclophyllidea</taxon>
        <taxon>Taeniidae</taxon>
        <taxon>Echinococcus</taxon>
        <taxon>Echinococcus granulosus group</taxon>
    </lineage>
</organism>
<gene>
    <name evidence="7" type="ORF">EGR_07315</name>
</gene>
<evidence type="ECO:0000256" key="2">
    <source>
        <dbReference type="ARBA" id="ARBA00022692"/>
    </source>
</evidence>